<dbReference type="KEGG" id="xtw:AB672_06800"/>
<evidence type="ECO:0000313" key="1">
    <source>
        <dbReference type="EMBL" id="EWS77237.1"/>
    </source>
</evidence>
<dbReference type="Proteomes" id="UP001430701">
    <property type="component" value="Unassembled WGS sequence"/>
</dbReference>
<dbReference type="Proteomes" id="UP000020406">
    <property type="component" value="Unassembled WGS sequence"/>
</dbReference>
<accession>Z9JHK8</accession>
<name>Z9JHK8_9GAMM</name>
<dbReference type="STRING" id="1444770.AF72_12000"/>
<sequence length="168" mass="17782">MANLLADPSLWKSWQGMFWGGYVGPPAEYWDARTCAYFMYPDASAGGVLEMQLVTAPAPGDVVAGEYEPLTGNPGGAVPVLEMHTNGSTATLKTVTFPKPFGSAPYFIKASVTVVRTTNTSLVAESVSGASTTAATFNFVTADSKEKNSDVLTSPIPFQWLAFGKVQS</sequence>
<evidence type="ECO:0000313" key="2">
    <source>
        <dbReference type="EMBL" id="MCD8474089.1"/>
    </source>
</evidence>
<dbReference type="EMBL" id="JAJPPU010000004">
    <property type="protein sequence ID" value="MCD8474089.1"/>
    <property type="molecule type" value="Genomic_DNA"/>
</dbReference>
<comment type="caution">
    <text evidence="1">The sequence shown here is derived from an EMBL/GenBank/DDBJ whole genome shotgun (WGS) entry which is preliminary data.</text>
</comment>
<reference evidence="2" key="2">
    <citation type="submission" date="2021-11" db="EMBL/GenBank/DDBJ databases">
        <title>Genome sequence of Xylella taiwanensis PLS432.</title>
        <authorList>
            <person name="Weng L.-W."/>
            <person name="Su C.-C."/>
            <person name="Tsai C.-W."/>
            <person name="Kuo C.-H."/>
        </authorList>
    </citation>
    <scope>NUCLEOTIDE SEQUENCE</scope>
    <source>
        <strain evidence="2">PLS432</strain>
    </source>
</reference>
<dbReference type="RefSeq" id="WP_038272601.1">
    <property type="nucleotide sequence ID" value="NZ_CP053627.1"/>
</dbReference>
<organism evidence="1 3">
    <name type="scientific">Xylella taiwanensis</name>
    <dbReference type="NCBI Taxonomy" id="1444770"/>
    <lineage>
        <taxon>Bacteria</taxon>
        <taxon>Pseudomonadati</taxon>
        <taxon>Pseudomonadota</taxon>
        <taxon>Gammaproteobacteria</taxon>
        <taxon>Lysobacterales</taxon>
        <taxon>Lysobacteraceae</taxon>
        <taxon>Xylella</taxon>
    </lineage>
</organism>
<gene>
    <name evidence="1" type="ORF">AF72_12000</name>
    <name evidence="2" type="ORF">LPH55_11640</name>
</gene>
<reference evidence="1 3" key="1">
    <citation type="journal article" date="2014" name="Genome Announc.">
        <title>Draft Genome Sequence of Xylella fastidiosa Pear Leaf Scorch Strain in Taiwan.</title>
        <authorList>
            <person name="Su C.C."/>
            <person name="Deng W.L."/>
            <person name="Jan F.J."/>
            <person name="Chang C.J."/>
            <person name="Huang H."/>
            <person name="Chen J."/>
        </authorList>
    </citation>
    <scope>NUCLEOTIDE SEQUENCE [LARGE SCALE GENOMIC DNA]</scope>
    <source>
        <strain evidence="1 3">PLS229</strain>
    </source>
</reference>
<evidence type="ECO:0000313" key="4">
    <source>
        <dbReference type="Proteomes" id="UP001430701"/>
    </source>
</evidence>
<protein>
    <submittedName>
        <fullName evidence="1">Uncharacterized protein</fullName>
    </submittedName>
</protein>
<evidence type="ECO:0000313" key="3">
    <source>
        <dbReference type="Proteomes" id="UP000020406"/>
    </source>
</evidence>
<proteinExistence type="predicted"/>
<dbReference type="OrthoDB" id="6038362at2"/>
<dbReference type="AlphaFoldDB" id="Z9JHK8"/>
<dbReference type="PATRIC" id="fig|1444770.3.peg.2830"/>
<dbReference type="GeneID" id="68900995"/>
<dbReference type="EMBL" id="JDSQ01000026">
    <property type="protein sequence ID" value="EWS77237.1"/>
    <property type="molecule type" value="Genomic_DNA"/>
</dbReference>
<keyword evidence="4" id="KW-1185">Reference proteome</keyword>